<proteinExistence type="predicted"/>
<evidence type="ECO:0000313" key="1">
    <source>
        <dbReference type="EMBL" id="NAS12899.1"/>
    </source>
</evidence>
<name>A0A6L9EF38_9FLAO</name>
<dbReference type="Proteomes" id="UP000475249">
    <property type="component" value="Unassembled WGS sequence"/>
</dbReference>
<evidence type="ECO:0000313" key="2">
    <source>
        <dbReference type="Proteomes" id="UP000475249"/>
    </source>
</evidence>
<gene>
    <name evidence="1" type="ORF">GTQ38_12850</name>
</gene>
<sequence length="215" mass="25378">MSVLKKYRKYNTSFVEVILERLNNLYDVELKSDDFIYLKDSDYALKYLKYSAPENGNIQRLIEIFQLFEESKFLIVSLPLRTRNLEPSSKEDSFDELVEGFDVDIKPEIIENRKTIEHQMGEHDPFNSYPLLIEDKGSLKSFFLDKEEEIEHFFIGNVLLVPIDMQWLMHFDYDLGAIHFAYTNDIIDKIESNIELKKLIYSADEISQLIIEANQ</sequence>
<protein>
    <submittedName>
        <fullName evidence="1">Uncharacterized protein</fullName>
    </submittedName>
</protein>
<reference evidence="1 2" key="1">
    <citation type="submission" date="2020-01" db="EMBL/GenBank/DDBJ databases">
        <title>Bacteria diversity of Porities sp.</title>
        <authorList>
            <person name="Wang G."/>
        </authorList>
    </citation>
    <scope>NUCLEOTIDE SEQUENCE [LARGE SCALE GENOMIC DNA]</scope>
    <source>
        <strain evidence="1 2">R33</strain>
    </source>
</reference>
<accession>A0A6L9EF38</accession>
<dbReference type="AlphaFoldDB" id="A0A6L9EF38"/>
<organism evidence="1 2">
    <name type="scientific">Poritiphilus flavus</name>
    <dbReference type="NCBI Taxonomy" id="2697053"/>
    <lineage>
        <taxon>Bacteria</taxon>
        <taxon>Pseudomonadati</taxon>
        <taxon>Bacteroidota</taxon>
        <taxon>Flavobacteriia</taxon>
        <taxon>Flavobacteriales</taxon>
        <taxon>Flavobacteriaceae</taxon>
        <taxon>Poritiphilus</taxon>
    </lineage>
</organism>
<dbReference type="RefSeq" id="WP_161435951.1">
    <property type="nucleotide sequence ID" value="NZ_WXYO01000006.1"/>
</dbReference>
<dbReference type="EMBL" id="WXYO01000006">
    <property type="protein sequence ID" value="NAS12899.1"/>
    <property type="molecule type" value="Genomic_DNA"/>
</dbReference>
<keyword evidence="2" id="KW-1185">Reference proteome</keyword>
<comment type="caution">
    <text evidence="1">The sequence shown here is derived from an EMBL/GenBank/DDBJ whole genome shotgun (WGS) entry which is preliminary data.</text>
</comment>